<feature type="transmembrane region" description="Helical" evidence="5">
    <location>
        <begin position="142"/>
        <end position="162"/>
    </location>
</feature>
<keyword evidence="7" id="KW-0378">Hydrolase</keyword>
<dbReference type="EMBL" id="JAOYFC010000001">
    <property type="protein sequence ID" value="MCV6823628.1"/>
    <property type="molecule type" value="Genomic_DNA"/>
</dbReference>
<evidence type="ECO:0000256" key="5">
    <source>
        <dbReference type="SAM" id="Phobius"/>
    </source>
</evidence>
<keyword evidence="3 5" id="KW-1133">Transmembrane helix</keyword>
<gene>
    <name evidence="7" type="ORF">OH136_03590</name>
</gene>
<dbReference type="GO" id="GO:0004252">
    <property type="term" value="F:serine-type endopeptidase activity"/>
    <property type="evidence" value="ECO:0007669"/>
    <property type="project" value="InterPro"/>
</dbReference>
<dbReference type="Pfam" id="PF01694">
    <property type="entry name" value="Rhomboid"/>
    <property type="match status" value="1"/>
</dbReference>
<dbReference type="SUPFAM" id="SSF144091">
    <property type="entry name" value="Rhomboid-like"/>
    <property type="match status" value="1"/>
</dbReference>
<name>A0AAE3IZ83_9RHOB</name>
<organism evidence="7 8">
    <name type="scientific">Halocynthiibacter halioticoli</name>
    <dbReference type="NCBI Taxonomy" id="2986804"/>
    <lineage>
        <taxon>Bacteria</taxon>
        <taxon>Pseudomonadati</taxon>
        <taxon>Pseudomonadota</taxon>
        <taxon>Alphaproteobacteria</taxon>
        <taxon>Rhodobacterales</taxon>
        <taxon>Paracoccaceae</taxon>
        <taxon>Halocynthiibacter</taxon>
    </lineage>
</organism>
<feature type="transmembrane region" description="Helical" evidence="5">
    <location>
        <begin position="174"/>
        <end position="193"/>
    </location>
</feature>
<protein>
    <submittedName>
        <fullName evidence="7">Rhomboid family intramembrane serine protease</fullName>
    </submittedName>
</protein>
<proteinExistence type="predicted"/>
<keyword evidence="4 5" id="KW-0472">Membrane</keyword>
<dbReference type="AlphaFoldDB" id="A0AAE3IZ83"/>
<evidence type="ECO:0000256" key="2">
    <source>
        <dbReference type="ARBA" id="ARBA00022692"/>
    </source>
</evidence>
<evidence type="ECO:0000256" key="1">
    <source>
        <dbReference type="ARBA" id="ARBA00004141"/>
    </source>
</evidence>
<evidence type="ECO:0000256" key="3">
    <source>
        <dbReference type="ARBA" id="ARBA00022989"/>
    </source>
</evidence>
<feature type="domain" description="Peptidase S54 rhomboid" evidence="6">
    <location>
        <begin position="77"/>
        <end position="217"/>
    </location>
</feature>
<feature type="transmembrane region" description="Helical" evidence="5">
    <location>
        <begin position="205"/>
        <end position="226"/>
    </location>
</feature>
<dbReference type="Gene3D" id="1.20.1540.10">
    <property type="entry name" value="Rhomboid-like"/>
    <property type="match status" value="1"/>
</dbReference>
<comment type="caution">
    <text evidence="7">The sequence shown here is derived from an EMBL/GenBank/DDBJ whole genome shotgun (WGS) entry which is preliminary data.</text>
</comment>
<dbReference type="RefSeq" id="WP_263952468.1">
    <property type="nucleotide sequence ID" value="NZ_JAOYFC010000001.1"/>
</dbReference>
<feature type="transmembrane region" description="Helical" evidence="5">
    <location>
        <begin position="58"/>
        <end position="76"/>
    </location>
</feature>
<feature type="transmembrane region" description="Helical" evidence="5">
    <location>
        <begin position="16"/>
        <end position="37"/>
    </location>
</feature>
<keyword evidence="7" id="KW-0645">Protease</keyword>
<keyword evidence="8" id="KW-1185">Reference proteome</keyword>
<evidence type="ECO:0000313" key="7">
    <source>
        <dbReference type="EMBL" id="MCV6823628.1"/>
    </source>
</evidence>
<sequence>MSDFSPSPYTESPFLALPWAVVCLALVVAGVEGYLLLSEFGAFGPAKIGMRGTAIQEFGFNGAVVSYFLETGRIVPGHLMRLFTYSFVQPGFSQAVFIAVLVLALGKLTAESLGNVALLIIFFASAFIAAFVYGLVFGAQAIAYGGYPGVFGLIGAYTFIRYQEYAASGGPKTRAFKLIAVLAGLRLFLAFFYGWQSNWVADFAAFPVGVILAIALVPGAFAGFVAKMRRQ</sequence>
<evidence type="ECO:0000313" key="8">
    <source>
        <dbReference type="Proteomes" id="UP001208041"/>
    </source>
</evidence>
<dbReference type="GO" id="GO:0006508">
    <property type="term" value="P:proteolysis"/>
    <property type="evidence" value="ECO:0007669"/>
    <property type="project" value="UniProtKB-KW"/>
</dbReference>
<reference evidence="7" key="1">
    <citation type="submission" date="2022-10" db="EMBL/GenBank/DDBJ databases">
        <authorList>
            <person name="Yue Y."/>
        </authorList>
    </citation>
    <scope>NUCLEOTIDE SEQUENCE</scope>
    <source>
        <strain evidence="7">Z654</strain>
    </source>
</reference>
<dbReference type="InterPro" id="IPR035952">
    <property type="entry name" value="Rhomboid-like_sf"/>
</dbReference>
<dbReference type="InterPro" id="IPR022764">
    <property type="entry name" value="Peptidase_S54_rhomboid_dom"/>
</dbReference>
<keyword evidence="2 5" id="KW-0812">Transmembrane</keyword>
<evidence type="ECO:0000259" key="6">
    <source>
        <dbReference type="Pfam" id="PF01694"/>
    </source>
</evidence>
<feature type="transmembrane region" description="Helical" evidence="5">
    <location>
        <begin position="116"/>
        <end position="136"/>
    </location>
</feature>
<accession>A0AAE3IZ83</accession>
<feature type="transmembrane region" description="Helical" evidence="5">
    <location>
        <begin position="82"/>
        <end position="104"/>
    </location>
</feature>
<comment type="subcellular location">
    <subcellularLocation>
        <location evidence="1">Membrane</location>
        <topology evidence="1">Multi-pass membrane protein</topology>
    </subcellularLocation>
</comment>
<dbReference type="Proteomes" id="UP001208041">
    <property type="component" value="Unassembled WGS sequence"/>
</dbReference>
<evidence type="ECO:0000256" key="4">
    <source>
        <dbReference type="ARBA" id="ARBA00023136"/>
    </source>
</evidence>
<dbReference type="GO" id="GO:0016020">
    <property type="term" value="C:membrane"/>
    <property type="evidence" value="ECO:0007669"/>
    <property type="project" value="UniProtKB-SubCell"/>
</dbReference>